<reference evidence="3" key="1">
    <citation type="submission" date="2022-11" db="UniProtKB">
        <authorList>
            <consortium name="WormBaseParasite"/>
        </authorList>
    </citation>
    <scope>IDENTIFICATION</scope>
</reference>
<dbReference type="AlphaFoldDB" id="A0A915I1W8"/>
<name>A0A915I1W8_ROMCU</name>
<feature type="region of interest" description="Disordered" evidence="1">
    <location>
        <begin position="1"/>
        <end position="28"/>
    </location>
</feature>
<evidence type="ECO:0000313" key="3">
    <source>
        <dbReference type="WBParaSite" id="nRc.2.0.1.t08133-RA"/>
    </source>
</evidence>
<dbReference type="Proteomes" id="UP000887565">
    <property type="component" value="Unplaced"/>
</dbReference>
<evidence type="ECO:0000256" key="1">
    <source>
        <dbReference type="SAM" id="MobiDB-lite"/>
    </source>
</evidence>
<evidence type="ECO:0000313" key="2">
    <source>
        <dbReference type="Proteomes" id="UP000887565"/>
    </source>
</evidence>
<protein>
    <submittedName>
        <fullName evidence="3">Uncharacterized protein</fullName>
    </submittedName>
</protein>
<organism evidence="2 3">
    <name type="scientific">Romanomermis culicivorax</name>
    <name type="common">Nematode worm</name>
    <dbReference type="NCBI Taxonomy" id="13658"/>
    <lineage>
        <taxon>Eukaryota</taxon>
        <taxon>Metazoa</taxon>
        <taxon>Ecdysozoa</taxon>
        <taxon>Nematoda</taxon>
        <taxon>Enoplea</taxon>
        <taxon>Dorylaimia</taxon>
        <taxon>Mermithida</taxon>
        <taxon>Mermithoidea</taxon>
        <taxon>Mermithidae</taxon>
        <taxon>Romanomermis</taxon>
    </lineage>
</organism>
<dbReference type="WBParaSite" id="nRc.2.0.1.t08133-RA">
    <property type="protein sequence ID" value="nRc.2.0.1.t08133-RA"/>
    <property type="gene ID" value="nRc.2.0.1.g08133"/>
</dbReference>
<proteinExistence type="predicted"/>
<keyword evidence="2" id="KW-1185">Reference proteome</keyword>
<sequence length="88" mass="8843">MGNYALDRTTQAQVPPIPAASTPANSLALPPLNQNSTTAAAICASASAVSQILPPSTAAQANNDTTVAQTDSSDYFINIDPPQASAAT</sequence>
<accession>A0A915I1W8</accession>